<dbReference type="PANTHER" id="PTHR30246">
    <property type="entry name" value="2-KETO-3-DEOXY-6-PHOSPHOGLUCONATE ALDOLASE"/>
    <property type="match status" value="1"/>
</dbReference>
<keyword evidence="7" id="KW-1185">Reference proteome</keyword>
<evidence type="ECO:0000256" key="1">
    <source>
        <dbReference type="ARBA" id="ARBA00004761"/>
    </source>
</evidence>
<keyword evidence="4" id="KW-0456">Lyase</keyword>
<dbReference type="NCBIfam" id="TIGR01182">
    <property type="entry name" value="eda"/>
    <property type="match status" value="1"/>
</dbReference>
<comment type="pathway">
    <text evidence="1">Carbohydrate acid metabolism.</text>
</comment>
<evidence type="ECO:0000313" key="7">
    <source>
        <dbReference type="Proteomes" id="UP000282211"/>
    </source>
</evidence>
<evidence type="ECO:0000256" key="3">
    <source>
        <dbReference type="ARBA" id="ARBA00011233"/>
    </source>
</evidence>
<name>A0A420WJL4_9PROT</name>
<dbReference type="InterPro" id="IPR000887">
    <property type="entry name" value="Aldlse_KDPG_KHG"/>
</dbReference>
<dbReference type="EMBL" id="RBII01000001">
    <property type="protein sequence ID" value="RKQ71129.1"/>
    <property type="molecule type" value="Genomic_DNA"/>
</dbReference>
<dbReference type="PROSITE" id="PS00160">
    <property type="entry name" value="ALDOLASE_KDPG_KHG_2"/>
    <property type="match status" value="1"/>
</dbReference>
<dbReference type="Pfam" id="PF01081">
    <property type="entry name" value="Aldolase"/>
    <property type="match status" value="1"/>
</dbReference>
<dbReference type="NCBIfam" id="NF004325">
    <property type="entry name" value="PRK05718.1"/>
    <property type="match status" value="1"/>
</dbReference>
<evidence type="ECO:0000313" key="6">
    <source>
        <dbReference type="EMBL" id="RKQ71129.1"/>
    </source>
</evidence>
<protein>
    <submittedName>
        <fullName evidence="6">2-keto-3-deoxy-phosphogluconate aldolase</fullName>
    </submittedName>
</protein>
<sequence>MKFEDLSQAPVIPLIGSNDPDEAVKTTQALAAGGLRFIEVVLRTERALDCLEAIVKNVDGVVVGAGTVLTPEDVDNVVSRGAKFVVSPGLNADVVKACQDKNIPIIPGIMTASEVQNAWNMGLRAVKFFPAKLSGGVPMLKALGSVFGGISFMPTGGISEENLPDYLALPHVKACGGSWLTPKDKIAAGDYDAITEIAAKALSIAMAAKAES</sequence>
<dbReference type="Proteomes" id="UP000282211">
    <property type="component" value="Unassembled WGS sequence"/>
</dbReference>
<keyword evidence="5" id="KW-0119">Carbohydrate metabolism</keyword>
<dbReference type="CDD" id="cd00452">
    <property type="entry name" value="KDPG_aldolase"/>
    <property type="match status" value="1"/>
</dbReference>
<dbReference type="AlphaFoldDB" id="A0A420WJL4"/>
<dbReference type="PANTHER" id="PTHR30246:SF1">
    <property type="entry name" value="2-DEHYDRO-3-DEOXY-6-PHOSPHOGALACTONATE ALDOLASE-RELATED"/>
    <property type="match status" value="1"/>
</dbReference>
<dbReference type="FunCoup" id="A0A420WJL4">
    <property type="interactions" value="238"/>
</dbReference>
<accession>A0A420WJL4</accession>
<evidence type="ECO:0000256" key="4">
    <source>
        <dbReference type="ARBA" id="ARBA00023239"/>
    </source>
</evidence>
<proteinExistence type="inferred from homology"/>
<evidence type="ECO:0000256" key="2">
    <source>
        <dbReference type="ARBA" id="ARBA00006906"/>
    </source>
</evidence>
<dbReference type="Gene3D" id="3.20.20.70">
    <property type="entry name" value="Aldolase class I"/>
    <property type="match status" value="1"/>
</dbReference>
<dbReference type="OrthoDB" id="9805177at2"/>
<dbReference type="InterPro" id="IPR013785">
    <property type="entry name" value="Aldolase_TIM"/>
</dbReference>
<dbReference type="SUPFAM" id="SSF51569">
    <property type="entry name" value="Aldolase"/>
    <property type="match status" value="1"/>
</dbReference>
<comment type="caution">
    <text evidence="6">The sequence shown here is derived from an EMBL/GenBank/DDBJ whole genome shotgun (WGS) entry which is preliminary data.</text>
</comment>
<dbReference type="RefSeq" id="WP_121098932.1">
    <property type="nucleotide sequence ID" value="NZ_RBII01000001.1"/>
</dbReference>
<dbReference type="GO" id="GO:0016829">
    <property type="term" value="F:lyase activity"/>
    <property type="evidence" value="ECO:0007669"/>
    <property type="project" value="UniProtKB-KW"/>
</dbReference>
<comment type="subunit">
    <text evidence="3">Homotrimer.</text>
</comment>
<organism evidence="6 7">
    <name type="scientific">Litorimonas taeanensis</name>
    <dbReference type="NCBI Taxonomy" id="568099"/>
    <lineage>
        <taxon>Bacteria</taxon>
        <taxon>Pseudomonadati</taxon>
        <taxon>Pseudomonadota</taxon>
        <taxon>Alphaproteobacteria</taxon>
        <taxon>Maricaulales</taxon>
        <taxon>Robiginitomaculaceae</taxon>
    </lineage>
</organism>
<comment type="similarity">
    <text evidence="2">Belongs to the KHG/KDPG aldolase family.</text>
</comment>
<reference evidence="6 7" key="1">
    <citation type="submission" date="2018-10" db="EMBL/GenBank/DDBJ databases">
        <title>Genomic Encyclopedia of Type Strains, Phase IV (KMG-IV): sequencing the most valuable type-strain genomes for metagenomic binning, comparative biology and taxonomic classification.</title>
        <authorList>
            <person name="Goeker M."/>
        </authorList>
    </citation>
    <scope>NUCLEOTIDE SEQUENCE [LARGE SCALE GENOMIC DNA]</scope>
    <source>
        <strain evidence="6 7">DSM 22008</strain>
    </source>
</reference>
<dbReference type="InParanoid" id="A0A420WJL4"/>
<dbReference type="InterPro" id="IPR031338">
    <property type="entry name" value="KDPG/KHG_AS_2"/>
</dbReference>
<evidence type="ECO:0000256" key="5">
    <source>
        <dbReference type="ARBA" id="ARBA00023277"/>
    </source>
</evidence>
<gene>
    <name evidence="6" type="ORF">DES40_0440</name>
</gene>